<evidence type="ECO:0000313" key="2">
    <source>
        <dbReference type="Proteomes" id="UP000054197"/>
    </source>
</evidence>
<gene>
    <name evidence="1" type="ORF">AO063_20985</name>
</gene>
<evidence type="ECO:0000313" key="1">
    <source>
        <dbReference type="EMBL" id="KTB66978.1"/>
    </source>
</evidence>
<dbReference type="Proteomes" id="UP000054197">
    <property type="component" value="Unassembled WGS sequence"/>
</dbReference>
<accession>A0A0W0I2E2</accession>
<dbReference type="AlphaFoldDB" id="A0A0W0I2E2"/>
<sequence>MSITVCVICRGRAEEGYQVGHFVDFKCPDCGFYSVNLTLLREMEQSKQRFNVERARYFIAVHSKSGSVAAIDRIEATSHQLIA</sequence>
<proteinExistence type="predicted"/>
<organism evidence="1 2">
    <name type="scientific">Pseudomonas fluorescens ICMP 11288</name>
    <dbReference type="NCBI Taxonomy" id="1198309"/>
    <lineage>
        <taxon>Bacteria</taxon>
        <taxon>Pseudomonadati</taxon>
        <taxon>Pseudomonadota</taxon>
        <taxon>Gammaproteobacteria</taxon>
        <taxon>Pseudomonadales</taxon>
        <taxon>Pseudomonadaceae</taxon>
        <taxon>Pseudomonas</taxon>
    </lineage>
</organism>
<reference evidence="1 2" key="1">
    <citation type="submission" date="2015-09" db="EMBL/GenBank/DDBJ databases">
        <title>Genome sequence of ICMP 11288.</title>
        <authorList>
            <person name="Visnovsky S."/>
            <person name="Lu A."/>
            <person name="Panda P."/>
            <person name="Pitman A."/>
        </authorList>
    </citation>
    <scope>NUCLEOTIDE SEQUENCE [LARGE SCALE GENOMIC DNA]</scope>
    <source>
        <strain evidence="1 2">ICMP 11288</strain>
    </source>
</reference>
<protein>
    <submittedName>
        <fullName evidence="1">Uncharacterized protein</fullName>
    </submittedName>
</protein>
<dbReference type="EMBL" id="LKEF01000012">
    <property type="protein sequence ID" value="KTB66978.1"/>
    <property type="molecule type" value="Genomic_DNA"/>
</dbReference>
<comment type="caution">
    <text evidence="1">The sequence shown here is derived from an EMBL/GenBank/DDBJ whole genome shotgun (WGS) entry which is preliminary data.</text>
</comment>
<name>A0A0W0I2E2_PSEFL</name>